<dbReference type="PANTHER" id="PTHR48022">
    <property type="entry name" value="PLASTIDIC GLUCOSE TRANSPORTER 4"/>
    <property type="match status" value="1"/>
</dbReference>
<feature type="transmembrane region" description="Helical" evidence="5">
    <location>
        <begin position="115"/>
        <end position="137"/>
    </location>
</feature>
<evidence type="ECO:0000256" key="3">
    <source>
        <dbReference type="ARBA" id="ARBA00022989"/>
    </source>
</evidence>
<dbReference type="GO" id="GO:0016020">
    <property type="term" value="C:membrane"/>
    <property type="evidence" value="ECO:0007669"/>
    <property type="project" value="UniProtKB-SubCell"/>
</dbReference>
<proteinExistence type="predicted"/>
<keyword evidence="7" id="KW-1185">Reference proteome</keyword>
<keyword evidence="2 5" id="KW-0812">Transmembrane</keyword>
<evidence type="ECO:0000256" key="2">
    <source>
        <dbReference type="ARBA" id="ARBA00022692"/>
    </source>
</evidence>
<dbReference type="PANTHER" id="PTHR48022:SF77">
    <property type="entry name" value="MAJOR FACILITATOR SUPERFAMILY (MFS) PROFILE DOMAIN-CONTAINING PROTEIN"/>
    <property type="match status" value="1"/>
</dbReference>
<feature type="transmembrane region" description="Helical" evidence="5">
    <location>
        <begin position="54"/>
        <end position="72"/>
    </location>
</feature>
<reference evidence="6 7" key="1">
    <citation type="submission" date="2016-03" db="EMBL/GenBank/DDBJ databases">
        <authorList>
            <person name="Ploux O."/>
        </authorList>
    </citation>
    <scope>NUCLEOTIDE SEQUENCE [LARGE SCALE GENOMIC DNA]</scope>
    <source>
        <strain evidence="6 7">UAMH 11012</strain>
    </source>
</reference>
<gene>
    <name evidence="6" type="ORF">PAC_08180</name>
</gene>
<dbReference type="Pfam" id="PF00083">
    <property type="entry name" value="Sugar_tr"/>
    <property type="match status" value="2"/>
</dbReference>
<feature type="transmembrane region" description="Helical" evidence="5">
    <location>
        <begin position="211"/>
        <end position="228"/>
    </location>
</feature>
<dbReference type="InterPro" id="IPR050360">
    <property type="entry name" value="MFS_Sugar_Transporters"/>
</dbReference>
<comment type="subcellular location">
    <subcellularLocation>
        <location evidence="1">Membrane</location>
        <topology evidence="1">Multi-pass membrane protein</topology>
    </subcellularLocation>
</comment>
<dbReference type="InterPro" id="IPR036259">
    <property type="entry name" value="MFS_trans_sf"/>
</dbReference>
<evidence type="ECO:0000313" key="6">
    <source>
        <dbReference type="EMBL" id="CZR58289.1"/>
    </source>
</evidence>
<sequence length="460" mass="51508">MDIFIQHFGTKAADGTCSIASSQLSLMASVINIGELVGSLSAAPLNDYLGRKGVFLVASTVIIVGVILQLAAEHQTGPTAIRDQLLMCRQLVFSVSQIIAAAINRGTEGLNTTVAYRVPMGVQIIFPLVMLASLWWVPESPRGLLRKGKQDAAENALPRVHRGEKYAPHNDIQVLKRDLDEEALMASESKIQWIYYFGTVFSKSIGLEDPFLMTLIVFIIQVVVVFAAVRCANKLPRRPLLLTTSIMMTISIFLVGCLGTPSPTFGKYYNANLGPKTGFVYTGLCFISLSYVYFCVGEGTGRTIEEINGFFIHGILVKKWRDQPRLEEYANNSKQIVDGYERSYETMQVEKSLILLEFELTWWAQQKCCAACWGRVKLYIFILQLILAIRPPTETRRRMKADHDMYAEMINETPFSAYLLFLLICPSPVPYIYDLSFELNATIDPVYTTHAIYPPPNHAS</sequence>
<name>A0A1L7WZT9_9HELO</name>
<dbReference type="InterPro" id="IPR005828">
    <property type="entry name" value="MFS_sugar_transport-like"/>
</dbReference>
<keyword evidence="3 5" id="KW-1133">Transmembrane helix</keyword>
<evidence type="ECO:0000256" key="1">
    <source>
        <dbReference type="ARBA" id="ARBA00004141"/>
    </source>
</evidence>
<evidence type="ECO:0000313" key="7">
    <source>
        <dbReference type="Proteomes" id="UP000184330"/>
    </source>
</evidence>
<evidence type="ECO:0000256" key="4">
    <source>
        <dbReference type="ARBA" id="ARBA00023136"/>
    </source>
</evidence>
<feature type="transmembrane region" description="Helical" evidence="5">
    <location>
        <begin position="415"/>
        <end position="433"/>
    </location>
</feature>
<dbReference type="Gene3D" id="1.20.1250.20">
    <property type="entry name" value="MFS general substrate transporter like domains"/>
    <property type="match status" value="4"/>
</dbReference>
<accession>A0A1L7WZT9</accession>
<keyword evidence="4 5" id="KW-0472">Membrane</keyword>
<dbReference type="GO" id="GO:0005351">
    <property type="term" value="F:carbohydrate:proton symporter activity"/>
    <property type="evidence" value="ECO:0007669"/>
    <property type="project" value="TreeGrafter"/>
</dbReference>
<dbReference type="SUPFAM" id="SSF103473">
    <property type="entry name" value="MFS general substrate transporter"/>
    <property type="match status" value="1"/>
</dbReference>
<feature type="transmembrane region" description="Helical" evidence="5">
    <location>
        <begin position="240"/>
        <end position="258"/>
    </location>
</feature>
<organism evidence="6 7">
    <name type="scientific">Phialocephala subalpina</name>
    <dbReference type="NCBI Taxonomy" id="576137"/>
    <lineage>
        <taxon>Eukaryota</taxon>
        <taxon>Fungi</taxon>
        <taxon>Dikarya</taxon>
        <taxon>Ascomycota</taxon>
        <taxon>Pezizomycotina</taxon>
        <taxon>Leotiomycetes</taxon>
        <taxon>Helotiales</taxon>
        <taxon>Mollisiaceae</taxon>
        <taxon>Phialocephala</taxon>
        <taxon>Phialocephala fortinii species complex</taxon>
    </lineage>
</organism>
<dbReference type="AlphaFoldDB" id="A0A1L7WZT9"/>
<dbReference type="OrthoDB" id="6133115at2759"/>
<evidence type="ECO:0000256" key="5">
    <source>
        <dbReference type="SAM" id="Phobius"/>
    </source>
</evidence>
<dbReference type="EMBL" id="FJOG01000011">
    <property type="protein sequence ID" value="CZR58289.1"/>
    <property type="molecule type" value="Genomic_DNA"/>
</dbReference>
<dbReference type="Proteomes" id="UP000184330">
    <property type="component" value="Unassembled WGS sequence"/>
</dbReference>
<feature type="transmembrane region" description="Helical" evidence="5">
    <location>
        <begin position="278"/>
        <end position="296"/>
    </location>
</feature>
<protein>
    <submittedName>
        <fullName evidence="6">Related to HXT2-Hexose facilitator of moderately low affinity for glucose</fullName>
    </submittedName>
</protein>